<comment type="cofactor">
    <cofactor evidence="1">
        <name>Mg(2+)</name>
        <dbReference type="ChEBI" id="CHEBI:18420"/>
    </cofactor>
</comment>
<evidence type="ECO:0000256" key="1">
    <source>
        <dbReference type="RuleBase" id="RU363044"/>
    </source>
</evidence>
<dbReference type="GO" id="GO:0005524">
    <property type="term" value="F:ATP binding"/>
    <property type="evidence" value="ECO:0007669"/>
    <property type="project" value="UniProtKB-KW"/>
</dbReference>
<keyword evidence="5" id="KW-1185">Reference proteome</keyword>
<evidence type="ECO:0000313" key="5">
    <source>
        <dbReference type="Proteomes" id="UP000499080"/>
    </source>
</evidence>
<keyword evidence="1" id="KW-0067">ATP-binding</keyword>
<dbReference type="EC" id="5.6.2.3" evidence="1"/>
<keyword evidence="1" id="KW-0347">Helicase</keyword>
<dbReference type="SUPFAM" id="SSF52540">
    <property type="entry name" value="P-loop containing nucleoside triphosphate hydrolases"/>
    <property type="match status" value="2"/>
</dbReference>
<keyword evidence="1" id="KW-0227">DNA damage</keyword>
<sequence>MIHGPCGNFHMNSPCMKDGRCSKKYPRQLIKETQTGDDGYPKYRRRNPEDGGCTAKISFRGKEIEMDNKWVVPYSPLLSKMSHAHINVEYCKSVKSIKYICKYIHKGNDMAVFGTKKANEHDEKFFATIPGTLEGRFSLEGKKGTPVFGSDVVASEAIGRVYTVHPNNSECFFLRMLLHTIKGPTSYTMLKTVVGRVCYTFNEACQKLGLLEDDEHWTKTMTEAMLTSSPDQIRNLFAIILTTCNPSNPRFLWNKFRETMSEDILARLRRNNVTYDIQFSSEVFNEVLIILESKCMSICSKTLSQLGLQSPERNLDITNNADLLREKNCNTAELGKFVESNKPLLTDDRRKAYDHIMECINEEKGGFIFLDAPGGTSKTFLINLLLAEIRSKNKMALAMAFSGIATTLMDGGRTAHSALKLPLNINVEDYLVCNVSKTSGQAKVLQTCKILVWDECTTAHKKSLEALDRTLRDLRKNDQLLGGSLLLLAGDFRQTLPVIPNSIPAEELIACLKTSPLWKFVKRFTLKSNMGVRFFRNETVQHFAHILQQIGESTFPTDSNGEISFTDDFCTEVKTVQELINKFYPGISENYKNRDWLCERAILAAKNDAVHELNSRIEEMIPDPVTEYRSIDTVVDSDDAVNFPIEFLNSVDPPGMPPPRLHLKISSVIILLRNLDPPKLCNGTRLSVKRLLTNIIEATILTGK</sequence>
<feature type="domain" description="DNA helicase Pif1-like 2B" evidence="3">
    <location>
        <begin position="646"/>
        <end position="691"/>
    </location>
</feature>
<comment type="caution">
    <text evidence="4">The sequence shown here is derived from an EMBL/GenBank/DDBJ whole genome shotgun (WGS) entry which is preliminary data.</text>
</comment>
<dbReference type="GO" id="GO:0043139">
    <property type="term" value="F:5'-3' DNA helicase activity"/>
    <property type="evidence" value="ECO:0007669"/>
    <property type="project" value="UniProtKB-EC"/>
</dbReference>
<keyword evidence="1" id="KW-0547">Nucleotide-binding</keyword>
<comment type="similarity">
    <text evidence="1">Belongs to the helicase family.</text>
</comment>
<dbReference type="InterPro" id="IPR010285">
    <property type="entry name" value="DNA_helicase_pif1-like_DEAD"/>
</dbReference>
<dbReference type="Pfam" id="PF05970">
    <property type="entry name" value="PIF1"/>
    <property type="match status" value="1"/>
</dbReference>
<dbReference type="Pfam" id="PF21530">
    <property type="entry name" value="Pif1_2B_dom"/>
    <property type="match status" value="1"/>
</dbReference>
<dbReference type="EMBL" id="BGPR01002461">
    <property type="protein sequence ID" value="GBM73852.1"/>
    <property type="molecule type" value="Genomic_DNA"/>
</dbReference>
<proteinExistence type="inferred from homology"/>
<reference evidence="4 5" key="1">
    <citation type="journal article" date="2019" name="Sci. Rep.">
        <title>Orb-weaving spider Araneus ventricosus genome elucidates the spidroin gene catalogue.</title>
        <authorList>
            <person name="Kono N."/>
            <person name="Nakamura H."/>
            <person name="Ohtoshi R."/>
            <person name="Moran D.A.P."/>
            <person name="Shinohara A."/>
            <person name="Yoshida Y."/>
            <person name="Fujiwara M."/>
            <person name="Mori M."/>
            <person name="Tomita M."/>
            <person name="Arakawa K."/>
        </authorList>
    </citation>
    <scope>NUCLEOTIDE SEQUENCE [LARGE SCALE GENOMIC DNA]</scope>
</reference>
<dbReference type="InterPro" id="IPR027417">
    <property type="entry name" value="P-loop_NTPase"/>
</dbReference>
<name>A0A4Y2I8W7_ARAVE</name>
<evidence type="ECO:0000313" key="4">
    <source>
        <dbReference type="EMBL" id="GBM73852.1"/>
    </source>
</evidence>
<feature type="domain" description="DNA helicase Pif1-like DEAD-box helicase" evidence="2">
    <location>
        <begin position="345"/>
        <end position="557"/>
    </location>
</feature>
<dbReference type="Proteomes" id="UP000499080">
    <property type="component" value="Unassembled WGS sequence"/>
</dbReference>
<dbReference type="Gene3D" id="3.40.50.300">
    <property type="entry name" value="P-loop containing nucleotide triphosphate hydrolases"/>
    <property type="match status" value="1"/>
</dbReference>
<accession>A0A4Y2I8W7</accession>
<keyword evidence="1" id="KW-0233">DNA recombination</keyword>
<dbReference type="PANTHER" id="PTHR10492:SF57">
    <property type="entry name" value="ATP-DEPENDENT DNA HELICASE"/>
    <property type="match status" value="1"/>
</dbReference>
<comment type="catalytic activity">
    <reaction evidence="1">
        <text>ATP + H2O = ADP + phosphate + H(+)</text>
        <dbReference type="Rhea" id="RHEA:13065"/>
        <dbReference type="ChEBI" id="CHEBI:15377"/>
        <dbReference type="ChEBI" id="CHEBI:15378"/>
        <dbReference type="ChEBI" id="CHEBI:30616"/>
        <dbReference type="ChEBI" id="CHEBI:43474"/>
        <dbReference type="ChEBI" id="CHEBI:456216"/>
        <dbReference type="EC" id="5.6.2.3"/>
    </reaction>
</comment>
<dbReference type="InterPro" id="IPR049163">
    <property type="entry name" value="Pif1-like_2B_dom"/>
</dbReference>
<evidence type="ECO:0000259" key="2">
    <source>
        <dbReference type="Pfam" id="PF05970"/>
    </source>
</evidence>
<dbReference type="OrthoDB" id="6607820at2759"/>
<dbReference type="GO" id="GO:0016887">
    <property type="term" value="F:ATP hydrolysis activity"/>
    <property type="evidence" value="ECO:0007669"/>
    <property type="project" value="RHEA"/>
</dbReference>
<gene>
    <name evidence="4" type="ORF">AVEN_100554_1</name>
</gene>
<protein>
    <recommendedName>
        <fullName evidence="1">ATP-dependent DNA helicase</fullName>
        <ecNumber evidence="1">5.6.2.3</ecNumber>
    </recommendedName>
</protein>
<dbReference type="AlphaFoldDB" id="A0A4Y2I8W7"/>
<organism evidence="4 5">
    <name type="scientific">Araneus ventricosus</name>
    <name type="common">Orbweaver spider</name>
    <name type="synonym">Epeira ventricosa</name>
    <dbReference type="NCBI Taxonomy" id="182803"/>
    <lineage>
        <taxon>Eukaryota</taxon>
        <taxon>Metazoa</taxon>
        <taxon>Ecdysozoa</taxon>
        <taxon>Arthropoda</taxon>
        <taxon>Chelicerata</taxon>
        <taxon>Arachnida</taxon>
        <taxon>Araneae</taxon>
        <taxon>Araneomorphae</taxon>
        <taxon>Entelegynae</taxon>
        <taxon>Araneoidea</taxon>
        <taxon>Araneidae</taxon>
        <taxon>Araneus</taxon>
    </lineage>
</organism>
<dbReference type="GO" id="GO:0000723">
    <property type="term" value="P:telomere maintenance"/>
    <property type="evidence" value="ECO:0007669"/>
    <property type="project" value="InterPro"/>
</dbReference>
<keyword evidence="1" id="KW-0234">DNA repair</keyword>
<keyword evidence="1" id="KW-0378">Hydrolase</keyword>
<dbReference type="PANTHER" id="PTHR10492">
    <property type="match status" value="1"/>
</dbReference>
<dbReference type="GO" id="GO:0006310">
    <property type="term" value="P:DNA recombination"/>
    <property type="evidence" value="ECO:0007669"/>
    <property type="project" value="UniProtKB-KW"/>
</dbReference>
<dbReference type="GO" id="GO:0006281">
    <property type="term" value="P:DNA repair"/>
    <property type="evidence" value="ECO:0007669"/>
    <property type="project" value="UniProtKB-KW"/>
</dbReference>
<evidence type="ECO:0000259" key="3">
    <source>
        <dbReference type="Pfam" id="PF21530"/>
    </source>
</evidence>